<keyword evidence="4" id="KW-1185">Reference proteome</keyword>
<dbReference type="Gene3D" id="3.90.1410.10">
    <property type="entry name" value="set domain protein methyltransferase, domain 1"/>
    <property type="match status" value="1"/>
</dbReference>
<dbReference type="GO" id="GO:0016279">
    <property type="term" value="F:protein-lysine N-methyltransferase activity"/>
    <property type="evidence" value="ECO:0007669"/>
    <property type="project" value="TreeGrafter"/>
</dbReference>
<dbReference type="PROSITE" id="PS50280">
    <property type="entry name" value="SET"/>
    <property type="match status" value="1"/>
</dbReference>
<feature type="region of interest" description="Disordered" evidence="1">
    <location>
        <begin position="70"/>
        <end position="110"/>
    </location>
</feature>
<name>A0A448ZED2_9STRA</name>
<feature type="compositionally biased region" description="Gly residues" evidence="1">
    <location>
        <begin position="85"/>
        <end position="99"/>
    </location>
</feature>
<feature type="compositionally biased region" description="Basic residues" evidence="1">
    <location>
        <begin position="73"/>
        <end position="84"/>
    </location>
</feature>
<dbReference type="PANTHER" id="PTHR13271">
    <property type="entry name" value="UNCHARACTERIZED PUTATIVE METHYLTRANSFERASE"/>
    <property type="match status" value="1"/>
</dbReference>
<evidence type="ECO:0000313" key="3">
    <source>
        <dbReference type="EMBL" id="VEU40376.1"/>
    </source>
</evidence>
<dbReference type="CDD" id="cd10527">
    <property type="entry name" value="SET_LSMT"/>
    <property type="match status" value="1"/>
</dbReference>
<evidence type="ECO:0000259" key="2">
    <source>
        <dbReference type="PROSITE" id="PS50280"/>
    </source>
</evidence>
<evidence type="ECO:0000313" key="4">
    <source>
        <dbReference type="Proteomes" id="UP000291116"/>
    </source>
</evidence>
<dbReference type="InterPro" id="IPR001214">
    <property type="entry name" value="SET_dom"/>
</dbReference>
<dbReference type="PANTHER" id="PTHR13271:SF151">
    <property type="entry name" value="SET DOMAIN-CONTAINING PROTEIN 4"/>
    <property type="match status" value="1"/>
</dbReference>
<organism evidence="3 4">
    <name type="scientific">Pseudo-nitzschia multistriata</name>
    <dbReference type="NCBI Taxonomy" id="183589"/>
    <lineage>
        <taxon>Eukaryota</taxon>
        <taxon>Sar</taxon>
        <taxon>Stramenopiles</taxon>
        <taxon>Ochrophyta</taxon>
        <taxon>Bacillariophyta</taxon>
        <taxon>Bacillariophyceae</taxon>
        <taxon>Bacillariophycidae</taxon>
        <taxon>Bacillariales</taxon>
        <taxon>Bacillariaceae</taxon>
        <taxon>Pseudo-nitzschia</taxon>
    </lineage>
</organism>
<gene>
    <name evidence="3" type="ORF">PSNMU_V1.4_AUG-EV-PASAV3_0072600</name>
</gene>
<dbReference type="OrthoDB" id="40053at2759"/>
<feature type="unsure residue" description="D or N" evidence="3">
    <location>
        <position position="424"/>
    </location>
</feature>
<reference evidence="3 4" key="1">
    <citation type="submission" date="2019-01" db="EMBL/GenBank/DDBJ databases">
        <authorList>
            <person name="Ferrante I. M."/>
        </authorList>
    </citation>
    <scope>NUCLEOTIDE SEQUENCE [LARGE SCALE GENOMIC DNA]</scope>
    <source>
        <strain evidence="3 4">B856</strain>
    </source>
</reference>
<dbReference type="InterPro" id="IPR046341">
    <property type="entry name" value="SET_dom_sf"/>
</dbReference>
<dbReference type="EMBL" id="CAACVS010000278">
    <property type="protein sequence ID" value="VEU40376.1"/>
    <property type="molecule type" value="Genomic_DNA"/>
</dbReference>
<accession>A0A448ZED2</accession>
<proteinExistence type="predicted"/>
<dbReference type="Proteomes" id="UP000291116">
    <property type="component" value="Unassembled WGS sequence"/>
</dbReference>
<protein>
    <recommendedName>
        <fullName evidence="2">SET domain-containing protein</fullName>
    </recommendedName>
</protein>
<evidence type="ECO:0000256" key="1">
    <source>
        <dbReference type="SAM" id="MobiDB-lite"/>
    </source>
</evidence>
<sequence>MSFGKSSGPNHDSTRVMGHRRRSLGIALQVGCLLCGWSSAPAPATAFSIHGRVGGLALDRLRIRSPSALHMAKAAKKKKTKKKGSGGGGGGLKGFGSVGGSKRDEQVDLDRSKEARSFYGFMEDGGAGDNLSRCAIGGFPVGTGEKAFRLRGVAALKPVKKGDAIVNIPYELAVNLGREGADPTVPAVAFLRDYCETLGSGGGSGDRAAYYSMLPPFGGADCLGSTDFFSDLALEELQAPLVAEETRTRRKKTSSRFLSDVAPLVETGGFPSWTDGSDVTEDHLAWAVWLVTSRVLTVQGEASEGNSYRLLIPFLDMCNHDRGSPHVLSGRAVPGGELKVVAGAPVKEGDQVNICYGGGMVGNDRFLQDYGFLDTSSNGVAYDMVAQQLLGKRRIVEGIGSGRFMSESDRARTLDRLGETSLEDDERLLEETSDPSLAAAYSYRIGVKKALSRLGRSD</sequence>
<dbReference type="InterPro" id="IPR050600">
    <property type="entry name" value="SETD3_SETD6_MTase"/>
</dbReference>
<dbReference type="SUPFAM" id="SSF82199">
    <property type="entry name" value="SET domain"/>
    <property type="match status" value="1"/>
</dbReference>
<feature type="compositionally biased region" description="Basic and acidic residues" evidence="1">
    <location>
        <begin position="101"/>
        <end position="110"/>
    </location>
</feature>
<feature type="domain" description="SET" evidence="2">
    <location>
        <begin position="129"/>
        <end position="357"/>
    </location>
</feature>
<dbReference type="AlphaFoldDB" id="A0A448ZED2"/>